<dbReference type="Pfam" id="PF00578">
    <property type="entry name" value="AhpC-TSA"/>
    <property type="match status" value="1"/>
</dbReference>
<evidence type="ECO:0000313" key="8">
    <source>
        <dbReference type="EMBL" id="MBR7829438.1"/>
    </source>
</evidence>
<keyword evidence="4" id="KW-0676">Redox-active center</keyword>
<feature type="domain" description="Thioredoxin" evidence="7">
    <location>
        <begin position="20"/>
        <end position="172"/>
    </location>
</feature>
<dbReference type="PANTHER" id="PTHR43110">
    <property type="entry name" value="THIOL PEROXIDASE"/>
    <property type="match status" value="1"/>
</dbReference>
<reference evidence="8" key="1">
    <citation type="submission" date="2021-04" db="EMBL/GenBank/DDBJ databases">
        <title>Genome based classification of Actinospica acidithermotolerans sp. nov., an actinobacterium isolated from an Indonesian hot spring.</title>
        <authorList>
            <person name="Kusuma A.B."/>
            <person name="Putra K.E."/>
            <person name="Nafisah S."/>
            <person name="Loh J."/>
            <person name="Nouioui I."/>
            <person name="Goodfellow M."/>
        </authorList>
    </citation>
    <scope>NUCLEOTIDE SEQUENCE</scope>
    <source>
        <strain evidence="8">MGRD01-02</strain>
    </source>
</reference>
<dbReference type="PROSITE" id="PS51352">
    <property type="entry name" value="THIOREDOXIN_2"/>
    <property type="match status" value="1"/>
</dbReference>
<dbReference type="EMBL" id="JAGSOH010000086">
    <property type="protein sequence ID" value="MBR7829438.1"/>
    <property type="molecule type" value="Genomic_DNA"/>
</dbReference>
<dbReference type="AlphaFoldDB" id="A0A941ILV8"/>
<dbReference type="InterPro" id="IPR036249">
    <property type="entry name" value="Thioredoxin-like_sf"/>
</dbReference>
<dbReference type="Gene3D" id="3.40.30.10">
    <property type="entry name" value="Glutaredoxin"/>
    <property type="match status" value="1"/>
</dbReference>
<evidence type="ECO:0000256" key="2">
    <source>
        <dbReference type="ARBA" id="ARBA00022862"/>
    </source>
</evidence>
<sequence length="172" mass="18105">MGRHAPGGAEGGPRGQEVSIPAGKPVPRFSLRDQHGAEVAVGGEAEDGRATLLVFYPFAFSGVCGSELAALRDAGGEFDGERVRLVAVSCDPMHSLRGYADQEGFGFPLLSDFWPHGSAARAYGVFDEARGCAGRGSFLIDRDGVLRWSLVNPISEARPLDAYREALAGAGL</sequence>
<dbReference type="CDD" id="cd03018">
    <property type="entry name" value="PRX_AhpE_like"/>
    <property type="match status" value="1"/>
</dbReference>
<dbReference type="InterPro" id="IPR050455">
    <property type="entry name" value="Tpx_Peroxidase_subfamily"/>
</dbReference>
<evidence type="ECO:0000256" key="3">
    <source>
        <dbReference type="ARBA" id="ARBA00023002"/>
    </source>
</evidence>
<dbReference type="Proteomes" id="UP000676325">
    <property type="component" value="Unassembled WGS sequence"/>
</dbReference>
<feature type="active site" description="Cysteine sulfenic acid (-SOH) intermediate; for peroxidase activity" evidence="5">
    <location>
        <position position="64"/>
    </location>
</feature>
<evidence type="ECO:0000256" key="5">
    <source>
        <dbReference type="PIRSR" id="PIRSR000239-1"/>
    </source>
</evidence>
<evidence type="ECO:0000256" key="1">
    <source>
        <dbReference type="ARBA" id="ARBA00022559"/>
    </source>
</evidence>
<protein>
    <submittedName>
        <fullName evidence="8">Peroxiredoxin</fullName>
    </submittedName>
</protein>
<dbReference type="PANTHER" id="PTHR43110:SF1">
    <property type="entry name" value="THIOL PEROXIDASE"/>
    <property type="match status" value="1"/>
</dbReference>
<keyword evidence="1" id="KW-0575">Peroxidase</keyword>
<name>A0A941ILV8_9ACTN</name>
<organism evidence="8 9">
    <name type="scientific">Actinospica acidithermotolerans</name>
    <dbReference type="NCBI Taxonomy" id="2828514"/>
    <lineage>
        <taxon>Bacteria</taxon>
        <taxon>Bacillati</taxon>
        <taxon>Actinomycetota</taxon>
        <taxon>Actinomycetes</taxon>
        <taxon>Catenulisporales</taxon>
        <taxon>Actinospicaceae</taxon>
        <taxon>Actinospica</taxon>
    </lineage>
</organism>
<feature type="region of interest" description="Disordered" evidence="6">
    <location>
        <begin position="1"/>
        <end position="29"/>
    </location>
</feature>
<evidence type="ECO:0000256" key="6">
    <source>
        <dbReference type="SAM" id="MobiDB-lite"/>
    </source>
</evidence>
<evidence type="ECO:0000256" key="4">
    <source>
        <dbReference type="ARBA" id="ARBA00023284"/>
    </source>
</evidence>
<dbReference type="InterPro" id="IPR000866">
    <property type="entry name" value="AhpC/TSA"/>
</dbReference>
<keyword evidence="9" id="KW-1185">Reference proteome</keyword>
<keyword evidence="3" id="KW-0560">Oxidoreductase</keyword>
<accession>A0A941ILV8</accession>
<comment type="caution">
    <text evidence="8">The sequence shown here is derived from an EMBL/GenBank/DDBJ whole genome shotgun (WGS) entry which is preliminary data.</text>
</comment>
<evidence type="ECO:0000313" key="9">
    <source>
        <dbReference type="Proteomes" id="UP000676325"/>
    </source>
</evidence>
<dbReference type="SUPFAM" id="SSF52833">
    <property type="entry name" value="Thioredoxin-like"/>
    <property type="match status" value="1"/>
</dbReference>
<gene>
    <name evidence="8" type="ORF">KDK95_24235</name>
</gene>
<evidence type="ECO:0000259" key="7">
    <source>
        <dbReference type="PROSITE" id="PS51352"/>
    </source>
</evidence>
<proteinExistence type="predicted"/>
<dbReference type="GO" id="GO:0004601">
    <property type="term" value="F:peroxidase activity"/>
    <property type="evidence" value="ECO:0007669"/>
    <property type="project" value="UniProtKB-KW"/>
</dbReference>
<dbReference type="InterPro" id="IPR024706">
    <property type="entry name" value="Peroxiredoxin_AhpC-typ"/>
</dbReference>
<keyword evidence="2" id="KW-0049">Antioxidant</keyword>
<dbReference type="InterPro" id="IPR013766">
    <property type="entry name" value="Thioredoxin_domain"/>
</dbReference>
<dbReference type="PIRSF" id="PIRSF000239">
    <property type="entry name" value="AHPC"/>
    <property type="match status" value="1"/>
</dbReference>